<keyword evidence="2" id="KW-0732">Signal</keyword>
<dbReference type="EMBL" id="VFPM01000002">
    <property type="protein sequence ID" value="TQM62063.1"/>
    <property type="molecule type" value="Genomic_DNA"/>
</dbReference>
<dbReference type="Proteomes" id="UP000316747">
    <property type="component" value="Unassembled WGS sequence"/>
</dbReference>
<evidence type="ECO:0000313" key="5">
    <source>
        <dbReference type="Proteomes" id="UP000316747"/>
    </source>
</evidence>
<sequence>MAAAALVGCLVADVWAVAAAGAGEVSESALSSASRIAMTAGFAASVPLGDVERVPETAATPTPGSTGSSAKGATATTVVERGSGTMTAVAVPAKALGTAPRSGRTVRWTLETEGGLGVDTTALATTVATVLADPRGWQTKDGVHFVNVPPAEAAQGAPVDLRITLASPDTTDKLCAPLQTRGQVSCHNGGRVVLNARRWILGAQAYGTDLAGYRTYLVNHEVGHGLGHGHAYCGGAGKVAPVMMQQTYGLKGCTAWPWPTAKAS</sequence>
<evidence type="ECO:0000256" key="1">
    <source>
        <dbReference type="SAM" id="MobiDB-lite"/>
    </source>
</evidence>
<feature type="chain" id="PRO_5039379124" evidence="2">
    <location>
        <begin position="19"/>
        <end position="264"/>
    </location>
</feature>
<dbReference type="Pfam" id="PF11350">
    <property type="entry name" value="DUF3152"/>
    <property type="match status" value="1"/>
</dbReference>
<accession>A0A543HUM2</accession>
<gene>
    <name evidence="4" type="ORF">FBY41_2090</name>
</gene>
<evidence type="ECO:0000259" key="3">
    <source>
        <dbReference type="Pfam" id="PF11350"/>
    </source>
</evidence>
<organism evidence="4 5">
    <name type="scientific">Humibacillus xanthopallidus</name>
    <dbReference type="NCBI Taxonomy" id="412689"/>
    <lineage>
        <taxon>Bacteria</taxon>
        <taxon>Bacillati</taxon>
        <taxon>Actinomycetota</taxon>
        <taxon>Actinomycetes</taxon>
        <taxon>Micrococcales</taxon>
        <taxon>Intrasporangiaceae</taxon>
        <taxon>Humibacillus</taxon>
    </lineage>
</organism>
<proteinExistence type="predicted"/>
<dbReference type="InterPro" id="IPR022603">
    <property type="entry name" value="DUF3152"/>
</dbReference>
<protein>
    <submittedName>
        <fullName evidence="4">Uncharacterized protein DUF3152</fullName>
    </submittedName>
</protein>
<feature type="region of interest" description="Disordered" evidence="1">
    <location>
        <begin position="55"/>
        <end position="74"/>
    </location>
</feature>
<keyword evidence="5" id="KW-1185">Reference proteome</keyword>
<feature type="compositionally biased region" description="Low complexity" evidence="1">
    <location>
        <begin position="56"/>
        <end position="74"/>
    </location>
</feature>
<evidence type="ECO:0000313" key="4">
    <source>
        <dbReference type="EMBL" id="TQM62063.1"/>
    </source>
</evidence>
<reference evidence="4 5" key="1">
    <citation type="submission" date="2019-06" db="EMBL/GenBank/DDBJ databases">
        <title>Genome sequencing of plant associated microbes to promote plant fitness in Sorghum bicolor and Oryza sativa.</title>
        <authorList>
            <person name="Coleman-Derr D."/>
        </authorList>
    </citation>
    <scope>NUCLEOTIDE SEQUENCE [LARGE SCALE GENOMIC DNA]</scope>
    <source>
        <strain evidence="4 5">KV-663</strain>
    </source>
</reference>
<dbReference type="AlphaFoldDB" id="A0A543HUM2"/>
<comment type="caution">
    <text evidence="4">The sequence shown here is derived from an EMBL/GenBank/DDBJ whole genome shotgun (WGS) entry which is preliminary data.</text>
</comment>
<dbReference type="SUPFAM" id="SSF55486">
    <property type="entry name" value="Metalloproteases ('zincins'), catalytic domain"/>
    <property type="match status" value="1"/>
</dbReference>
<evidence type="ECO:0000256" key="2">
    <source>
        <dbReference type="SAM" id="SignalP"/>
    </source>
</evidence>
<name>A0A543HUM2_9MICO</name>
<feature type="signal peptide" evidence="2">
    <location>
        <begin position="1"/>
        <end position="18"/>
    </location>
</feature>
<feature type="domain" description="DUF3152" evidence="3">
    <location>
        <begin position="77"/>
        <end position="251"/>
    </location>
</feature>